<dbReference type="PROSITE" id="PS51898">
    <property type="entry name" value="TYR_RECOMBINASE"/>
    <property type="match status" value="1"/>
</dbReference>
<dbReference type="Gene3D" id="1.10.443.10">
    <property type="entry name" value="Intergrase catalytic core"/>
    <property type="match status" value="1"/>
</dbReference>
<protein>
    <submittedName>
        <fullName evidence="7">Integrase</fullName>
    </submittedName>
</protein>
<dbReference type="GO" id="GO:0003677">
    <property type="term" value="F:DNA binding"/>
    <property type="evidence" value="ECO:0007669"/>
    <property type="project" value="UniProtKB-KW"/>
</dbReference>
<dbReference type="CDD" id="cd01184">
    <property type="entry name" value="INT_C_like_1"/>
    <property type="match status" value="1"/>
</dbReference>
<evidence type="ECO:0000256" key="3">
    <source>
        <dbReference type="ARBA" id="ARBA00023125"/>
    </source>
</evidence>
<evidence type="ECO:0000256" key="1">
    <source>
        <dbReference type="ARBA" id="ARBA00008857"/>
    </source>
</evidence>
<dbReference type="KEGG" id="blag:BLTE_08320"/>
<proteinExistence type="inferred from homology"/>
<dbReference type="AlphaFoldDB" id="A0A348FXW4"/>
<comment type="similarity">
    <text evidence="1">Belongs to the 'phage' integrase family.</text>
</comment>
<dbReference type="SUPFAM" id="SSF56349">
    <property type="entry name" value="DNA breaking-rejoining enzymes"/>
    <property type="match status" value="1"/>
</dbReference>
<feature type="domain" description="Tyr recombinase" evidence="6">
    <location>
        <begin position="386"/>
        <end position="590"/>
    </location>
</feature>
<keyword evidence="8" id="KW-1185">Reference proteome</keyword>
<feature type="region of interest" description="Disordered" evidence="5">
    <location>
        <begin position="221"/>
        <end position="246"/>
    </location>
</feature>
<keyword evidence="2" id="KW-0229">DNA integration</keyword>
<accession>A0A348FXW4</accession>
<evidence type="ECO:0000256" key="2">
    <source>
        <dbReference type="ARBA" id="ARBA00022908"/>
    </source>
</evidence>
<dbReference type="PANTHER" id="PTHR30349:SF64">
    <property type="entry name" value="PROPHAGE INTEGRASE INTD-RELATED"/>
    <property type="match status" value="1"/>
</dbReference>
<evidence type="ECO:0000256" key="4">
    <source>
        <dbReference type="ARBA" id="ARBA00023172"/>
    </source>
</evidence>
<dbReference type="Gene3D" id="1.10.150.130">
    <property type="match status" value="1"/>
</dbReference>
<evidence type="ECO:0000256" key="5">
    <source>
        <dbReference type="SAM" id="MobiDB-lite"/>
    </source>
</evidence>
<name>A0A348FXW4_9HYPH</name>
<dbReference type="InterPro" id="IPR050090">
    <property type="entry name" value="Tyrosine_recombinase_XerCD"/>
</dbReference>
<evidence type="ECO:0000313" key="7">
    <source>
        <dbReference type="EMBL" id="BBF92147.1"/>
    </source>
</evidence>
<dbReference type="InterPro" id="IPR011010">
    <property type="entry name" value="DNA_brk_join_enz"/>
</dbReference>
<dbReference type="InterPro" id="IPR010998">
    <property type="entry name" value="Integrase_recombinase_N"/>
</dbReference>
<dbReference type="EMBL" id="AP018907">
    <property type="protein sequence ID" value="BBF92147.1"/>
    <property type="molecule type" value="Genomic_DNA"/>
</dbReference>
<keyword evidence="4" id="KW-0233">DNA recombination</keyword>
<gene>
    <name evidence="7" type="ORF">BLTE_08320</name>
</gene>
<keyword evidence="3" id="KW-0238">DNA-binding</keyword>
<sequence>MSRQMTHIQRRRGTPEFRRRLPVEMAGKPVPSWWPANLRDLVSAKTGCFKRELVRGIARVPEPRRKAQVAKLIAETEALFAEAKRTLATGPRRELSEGDLQFLADHRRAEILSVDEHLRREGFGLMGEEGAGVQIGSALEEPGLTTADYDFLGAVQAERFADMKRELATRRPPAQIIERAKRAAAELLSVELQDGSEDLRDAALRLLEAEVLAFQDATRRHNGEVVRTPATPSTKPANRADASDGPRLTEAFKAWSGENANPGKEKPASNTIREADHAVRRFIELHGDLFVRQITRKHAREFRDALLKLPTRLPGYLRQLPLPKLLAEPAIEKMPKPNVATVNKAMALLSAILSEAADDHDLEADAAGWSNPFKGLRIKGASKAEGKRRPFEMAELRKVFSDPEIIGGDKPKGGGRGITARWLPLLALFNGARREELAQLKVRDVMLDDVSGRWFLNLTNLEDDQSLKTDGSVRKVPVHRELIACGFLEYVAARRRKELDGWLFPLLTPNSEGIRGDSWGRWFGRKLDELGLSDPRLVFHSFRHTFLDRCRDCDVPREIAYAFTGHATGKTVGDDYGRGFSITRLAREMDKVRYPGLDLSAYYVQAA</sequence>
<dbReference type="GO" id="GO:0015074">
    <property type="term" value="P:DNA integration"/>
    <property type="evidence" value="ECO:0007669"/>
    <property type="project" value="UniProtKB-KW"/>
</dbReference>
<dbReference type="InterPro" id="IPR002104">
    <property type="entry name" value="Integrase_catalytic"/>
</dbReference>
<organism evidence="7 8">
    <name type="scientific">Blastochloris tepida</name>
    <dbReference type="NCBI Taxonomy" id="2233851"/>
    <lineage>
        <taxon>Bacteria</taxon>
        <taxon>Pseudomonadati</taxon>
        <taxon>Pseudomonadota</taxon>
        <taxon>Alphaproteobacteria</taxon>
        <taxon>Hyphomicrobiales</taxon>
        <taxon>Blastochloridaceae</taxon>
        <taxon>Blastochloris</taxon>
    </lineage>
</organism>
<dbReference type="GO" id="GO:0006310">
    <property type="term" value="P:DNA recombination"/>
    <property type="evidence" value="ECO:0007669"/>
    <property type="project" value="UniProtKB-KW"/>
</dbReference>
<dbReference type="PANTHER" id="PTHR30349">
    <property type="entry name" value="PHAGE INTEGRASE-RELATED"/>
    <property type="match status" value="1"/>
</dbReference>
<evidence type="ECO:0000259" key="6">
    <source>
        <dbReference type="PROSITE" id="PS51898"/>
    </source>
</evidence>
<dbReference type="Proteomes" id="UP000266934">
    <property type="component" value="Chromosome"/>
</dbReference>
<evidence type="ECO:0000313" key="8">
    <source>
        <dbReference type="Proteomes" id="UP000266934"/>
    </source>
</evidence>
<dbReference type="InterPro" id="IPR013762">
    <property type="entry name" value="Integrase-like_cat_sf"/>
</dbReference>
<reference evidence="7 8" key="1">
    <citation type="submission" date="2018-08" db="EMBL/GenBank/DDBJ databases">
        <title>Complete genome sequencing of Blastochloris tepida GI.</title>
        <authorList>
            <person name="Tsukatani Y."/>
            <person name="Mori H."/>
        </authorList>
    </citation>
    <scope>NUCLEOTIDE SEQUENCE [LARGE SCALE GENOMIC DNA]</scope>
    <source>
        <strain evidence="7 8">GI</strain>
    </source>
</reference>